<dbReference type="EMBL" id="UOFO01000072">
    <property type="protein sequence ID" value="VAW85448.1"/>
    <property type="molecule type" value="Genomic_DNA"/>
</dbReference>
<organism evidence="1">
    <name type="scientific">hydrothermal vent metagenome</name>
    <dbReference type="NCBI Taxonomy" id="652676"/>
    <lineage>
        <taxon>unclassified sequences</taxon>
        <taxon>metagenomes</taxon>
        <taxon>ecological metagenomes</taxon>
    </lineage>
</organism>
<dbReference type="AlphaFoldDB" id="A0A3B0YWQ2"/>
<dbReference type="Pfam" id="PF06934">
    <property type="entry name" value="CTI"/>
    <property type="match status" value="2"/>
</dbReference>
<gene>
    <name evidence="1" type="ORF">MNBD_GAMMA16-199</name>
</gene>
<evidence type="ECO:0000313" key="1">
    <source>
        <dbReference type="EMBL" id="VAW85448.1"/>
    </source>
</evidence>
<proteinExistence type="predicted"/>
<accession>A0A3B0YWQ2</accession>
<reference evidence="1" key="1">
    <citation type="submission" date="2018-06" db="EMBL/GenBank/DDBJ databases">
        <authorList>
            <person name="Zhirakovskaya E."/>
        </authorList>
    </citation>
    <scope>NUCLEOTIDE SEQUENCE</scope>
</reference>
<name>A0A3B0YWQ2_9ZZZZ</name>
<sequence>GKVVDEISTLRPYDDPGAALFYYRLLRYQSSIVVKNHTVYEFSDQRMQRYRELFLATDYEVNQLLYMDFLRMEGEDYSLAFLPASKRKAIRDAWYVGQRSTIDELFSAPQAWLSTEAVTGFQTDDPQQELYQKIKTRLTPVAQQAETMNQCGCLRCKEKIAKAARIKADVAMDKIAQLQGKNLDTFPDVAFVRIKMDDQEEDFAYTLIRNKAYKNVTSFLAFAPVPEGTCSGSDTIFPATIFESIFCTLYSRLTDFS</sequence>
<protein>
    <submittedName>
        <fullName evidence="1">Uncharacterized protein</fullName>
    </submittedName>
</protein>
<dbReference type="InterPro" id="IPR010706">
    <property type="entry name" value="Fatty_acid_cis-trans_isomerase"/>
</dbReference>
<feature type="non-terminal residue" evidence="1">
    <location>
        <position position="1"/>
    </location>
</feature>